<dbReference type="InterPro" id="IPR001810">
    <property type="entry name" value="F-box_dom"/>
</dbReference>
<dbReference type="Proteomes" id="UP000703269">
    <property type="component" value="Unassembled WGS sequence"/>
</dbReference>
<dbReference type="Pfam" id="PF12937">
    <property type="entry name" value="F-box-like"/>
    <property type="match status" value="1"/>
</dbReference>
<dbReference type="AlphaFoldDB" id="A0A9P3GIX8"/>
<protein>
    <recommendedName>
        <fullName evidence="1">F-box domain-containing protein</fullName>
    </recommendedName>
</protein>
<name>A0A9P3GIX8_9APHY</name>
<dbReference type="SUPFAM" id="SSF81383">
    <property type="entry name" value="F-box domain"/>
    <property type="match status" value="1"/>
</dbReference>
<feature type="domain" description="F-box" evidence="1">
    <location>
        <begin position="8"/>
        <end position="60"/>
    </location>
</feature>
<dbReference type="OrthoDB" id="10587447at2759"/>
<evidence type="ECO:0000313" key="2">
    <source>
        <dbReference type="EMBL" id="GJE95626.1"/>
    </source>
</evidence>
<dbReference type="InterPro" id="IPR036047">
    <property type="entry name" value="F-box-like_dom_sf"/>
</dbReference>
<keyword evidence="3" id="KW-1185">Reference proteome</keyword>
<dbReference type="EMBL" id="BPQB01000050">
    <property type="protein sequence ID" value="GJE95626.1"/>
    <property type="molecule type" value="Genomic_DNA"/>
</dbReference>
<organism evidence="2 3">
    <name type="scientific">Phanerochaete sordida</name>
    <dbReference type="NCBI Taxonomy" id="48140"/>
    <lineage>
        <taxon>Eukaryota</taxon>
        <taxon>Fungi</taxon>
        <taxon>Dikarya</taxon>
        <taxon>Basidiomycota</taxon>
        <taxon>Agaricomycotina</taxon>
        <taxon>Agaricomycetes</taxon>
        <taxon>Polyporales</taxon>
        <taxon>Phanerochaetaceae</taxon>
        <taxon>Phanerochaete</taxon>
    </lineage>
</organism>
<evidence type="ECO:0000259" key="1">
    <source>
        <dbReference type="Pfam" id="PF12937"/>
    </source>
</evidence>
<evidence type="ECO:0000313" key="3">
    <source>
        <dbReference type="Proteomes" id="UP000703269"/>
    </source>
</evidence>
<accession>A0A9P3GIX8</accession>
<gene>
    <name evidence="2" type="ORF">PsYK624_118120</name>
</gene>
<reference evidence="2 3" key="1">
    <citation type="submission" date="2021-08" db="EMBL/GenBank/DDBJ databases">
        <title>Draft Genome Sequence of Phanerochaete sordida strain YK-624.</title>
        <authorList>
            <person name="Mori T."/>
            <person name="Dohra H."/>
            <person name="Suzuki T."/>
            <person name="Kawagishi H."/>
            <person name="Hirai H."/>
        </authorList>
    </citation>
    <scope>NUCLEOTIDE SEQUENCE [LARGE SCALE GENOMIC DNA]</scope>
    <source>
        <strain evidence="2 3">YK-624</strain>
    </source>
</reference>
<proteinExistence type="predicted"/>
<comment type="caution">
    <text evidence="2">The sequence shown here is derived from an EMBL/GenBank/DDBJ whole genome shotgun (WGS) entry which is preliminary data.</text>
</comment>
<sequence>MAPSLGTCLPDETLNAILVRLHDGGAWDPPPKRGLASCGLVCRHWAQAIRPMLFQRITLRSARDVDELFVLLAAPPLFGRTLRRCIRALHIVEDCTALSRTSWTHRLFLRLRPPSEVYWTLQGAATLAGERALFLSLPRTLPMKTSCVRCVTIAGTRLSLQHLGTILCDLPLERLKLENITFQHQSPDFSPLQRALCRRTSELHFVSATECVTRTASLPLWLKFICLLFAKRARPRVNGLLQAQLIKFINLCTSLHKHGNTIPTLSVNAVWGDIADTMNGRMTPLGYRFVVEGVASATIWTDDWFHNPAHIRQRSFVCPPAAPAALVTLLDELLERMYNPFAELLTTFKKMPDDEIYPLSIIFDSTTPVRELLGGILEQQVFARRMETFLRRIVVELPLHIGYSLEEIMSAPTAVGESDARVVLTTAQRVEWVLRRSRDAGGQWLDRRDEYRQELRAAAQPVGSIEAATLGLVPLGS</sequence>